<evidence type="ECO:0000313" key="1">
    <source>
        <dbReference type="EMBL" id="CUG89538.1"/>
    </source>
</evidence>
<dbReference type="AlphaFoldDB" id="A0A0S4JKM3"/>
<organism evidence="1 2">
    <name type="scientific">Bodo saltans</name>
    <name type="common">Flagellated protozoan</name>
    <dbReference type="NCBI Taxonomy" id="75058"/>
    <lineage>
        <taxon>Eukaryota</taxon>
        <taxon>Discoba</taxon>
        <taxon>Euglenozoa</taxon>
        <taxon>Kinetoplastea</taxon>
        <taxon>Metakinetoplastina</taxon>
        <taxon>Eubodonida</taxon>
        <taxon>Bodonidae</taxon>
        <taxon>Bodo</taxon>
    </lineage>
</organism>
<dbReference type="VEuPathDB" id="TriTrypDB:BSAL_21950"/>
<protein>
    <submittedName>
        <fullName evidence="1">Uncharacterized protein</fullName>
    </submittedName>
</protein>
<dbReference type="Proteomes" id="UP000051952">
    <property type="component" value="Unassembled WGS sequence"/>
</dbReference>
<reference evidence="2" key="1">
    <citation type="submission" date="2015-09" db="EMBL/GenBank/DDBJ databases">
        <authorList>
            <consortium name="Pathogen Informatics"/>
        </authorList>
    </citation>
    <scope>NUCLEOTIDE SEQUENCE [LARGE SCALE GENOMIC DNA]</scope>
    <source>
        <strain evidence="2">Lake Konstanz</strain>
    </source>
</reference>
<sequence>MAPKRRRDDGLSTSTAQPNYLRSGLLFDPHAPETPATNAPLSSVNRTRHLGVPERKESGVPLKWRIDSDVIPQCVLQHIIQKGTLALRVCALLSGSKATHTLQQALPAERFESSSIEIFPRRLSMLVTKDGKVMQTKDAGLRPTNEVASIDLSTVQPALLFGRDRSVVRKGH</sequence>
<accession>A0A0S4JKM3</accession>
<keyword evidence="2" id="KW-1185">Reference proteome</keyword>
<evidence type="ECO:0000313" key="2">
    <source>
        <dbReference type="Proteomes" id="UP000051952"/>
    </source>
</evidence>
<proteinExistence type="predicted"/>
<gene>
    <name evidence="1" type="ORF">BSAL_21950</name>
</gene>
<dbReference type="EMBL" id="CYKH01001748">
    <property type="protein sequence ID" value="CUG89538.1"/>
    <property type="molecule type" value="Genomic_DNA"/>
</dbReference>
<name>A0A0S4JKM3_BODSA</name>